<evidence type="ECO:0000313" key="3">
    <source>
        <dbReference type="EMBL" id="KZF25836.1"/>
    </source>
</evidence>
<feature type="domain" description="DUF7770" evidence="2">
    <location>
        <begin position="21"/>
        <end position="82"/>
    </location>
</feature>
<evidence type="ECO:0000313" key="4">
    <source>
        <dbReference type="Proteomes" id="UP000076632"/>
    </source>
</evidence>
<dbReference type="EMBL" id="KV407455">
    <property type="protein sequence ID" value="KZF25836.1"/>
    <property type="molecule type" value="Genomic_DNA"/>
</dbReference>
<keyword evidence="4" id="KW-1185">Reference proteome</keyword>
<accession>A0A165J7A1</accession>
<dbReference type="GeneID" id="28899972"/>
<feature type="compositionally biased region" description="Low complexity" evidence="1">
    <location>
        <begin position="98"/>
        <end position="119"/>
    </location>
</feature>
<sequence>MSSPLQPYEAVALTTPVDQLHVVVHTLGAATPRTSDNHRTIFLNTPDGSAIRINMTAKDTESTEGLLKWDRLSYQQSASQIRNAISDSIASTPPLIQTTSSSSTASAAPSAAPTTSGSPNKYDQLIETEINASPQQNITTPRVSEVINYINSTGRGRWTNLVEEAGSVVFFSNEEWAEAEQLTAHISSKQ</sequence>
<feature type="region of interest" description="Disordered" evidence="1">
    <location>
        <begin position="92"/>
        <end position="121"/>
    </location>
</feature>
<dbReference type="InterPro" id="IPR056672">
    <property type="entry name" value="DUF7770"/>
</dbReference>
<dbReference type="Pfam" id="PF24968">
    <property type="entry name" value="DUF7770"/>
    <property type="match status" value="1"/>
</dbReference>
<evidence type="ECO:0000256" key="1">
    <source>
        <dbReference type="SAM" id="MobiDB-lite"/>
    </source>
</evidence>
<dbReference type="AlphaFoldDB" id="A0A165J7A1"/>
<dbReference type="RefSeq" id="XP_018191391.1">
    <property type="nucleotide sequence ID" value="XM_018334835.1"/>
</dbReference>
<evidence type="ECO:0000259" key="2">
    <source>
        <dbReference type="Pfam" id="PF24968"/>
    </source>
</evidence>
<dbReference type="Proteomes" id="UP000076632">
    <property type="component" value="Unassembled WGS sequence"/>
</dbReference>
<gene>
    <name evidence="3" type="ORF">L228DRAFT_266279</name>
</gene>
<proteinExistence type="predicted"/>
<dbReference type="STRING" id="1328760.A0A165J7A1"/>
<name>A0A165J7A1_XYLHT</name>
<dbReference type="OrthoDB" id="3527137at2759"/>
<organism evidence="3 4">
    <name type="scientific">Xylona heveae (strain CBS 132557 / TC161)</name>
    <dbReference type="NCBI Taxonomy" id="1328760"/>
    <lineage>
        <taxon>Eukaryota</taxon>
        <taxon>Fungi</taxon>
        <taxon>Dikarya</taxon>
        <taxon>Ascomycota</taxon>
        <taxon>Pezizomycotina</taxon>
        <taxon>Xylonomycetes</taxon>
        <taxon>Xylonales</taxon>
        <taxon>Xylonaceae</taxon>
        <taxon>Xylona</taxon>
    </lineage>
</organism>
<protein>
    <recommendedName>
        <fullName evidence="2">DUF7770 domain-containing protein</fullName>
    </recommendedName>
</protein>
<reference evidence="3 4" key="1">
    <citation type="journal article" date="2016" name="Fungal Biol.">
        <title>The genome of Xylona heveae provides a window into fungal endophytism.</title>
        <authorList>
            <person name="Gazis R."/>
            <person name="Kuo A."/>
            <person name="Riley R."/>
            <person name="LaButti K."/>
            <person name="Lipzen A."/>
            <person name="Lin J."/>
            <person name="Amirebrahimi M."/>
            <person name="Hesse C.N."/>
            <person name="Spatafora J.W."/>
            <person name="Henrissat B."/>
            <person name="Hainaut M."/>
            <person name="Grigoriev I.V."/>
            <person name="Hibbett D.S."/>
        </authorList>
    </citation>
    <scope>NUCLEOTIDE SEQUENCE [LARGE SCALE GENOMIC DNA]</scope>
    <source>
        <strain evidence="3 4">TC161</strain>
    </source>
</reference>
<dbReference type="InParanoid" id="A0A165J7A1"/>